<dbReference type="Gene3D" id="1.25.10.10">
    <property type="entry name" value="Leucine-rich Repeat Variant"/>
    <property type="match status" value="2"/>
</dbReference>
<evidence type="ECO:0000256" key="1">
    <source>
        <dbReference type="SAM" id="SignalP"/>
    </source>
</evidence>
<keyword evidence="3" id="KW-1185">Reference proteome</keyword>
<accession>A0A3A8HQ43</accession>
<dbReference type="InterPro" id="IPR016024">
    <property type="entry name" value="ARM-type_fold"/>
</dbReference>
<keyword evidence="1" id="KW-0732">Signal</keyword>
<dbReference type="EMBL" id="RAVZ01000409">
    <property type="protein sequence ID" value="RKG73472.1"/>
    <property type="molecule type" value="Genomic_DNA"/>
</dbReference>
<dbReference type="RefSeq" id="WP_120545180.1">
    <property type="nucleotide sequence ID" value="NZ_RAVZ01000409.1"/>
</dbReference>
<dbReference type="AlphaFoldDB" id="A0A3A8HQ43"/>
<evidence type="ECO:0000313" key="3">
    <source>
        <dbReference type="Proteomes" id="UP000268094"/>
    </source>
</evidence>
<gene>
    <name evidence="2" type="ORF">D7V88_36385</name>
</gene>
<dbReference type="OrthoDB" id="5508875at2"/>
<feature type="signal peptide" evidence="1">
    <location>
        <begin position="1"/>
        <end position="29"/>
    </location>
</feature>
<comment type="caution">
    <text evidence="2">The sequence shown here is derived from an EMBL/GenBank/DDBJ whole genome shotgun (WGS) entry which is preliminary data.</text>
</comment>
<feature type="chain" id="PRO_5017412800" evidence="1">
    <location>
        <begin position="30"/>
        <end position="331"/>
    </location>
</feature>
<proteinExistence type="predicted"/>
<reference evidence="3" key="1">
    <citation type="submission" date="2018-09" db="EMBL/GenBank/DDBJ databases">
        <authorList>
            <person name="Livingstone P.G."/>
            <person name="Whitworth D.E."/>
        </authorList>
    </citation>
    <scope>NUCLEOTIDE SEQUENCE [LARGE SCALE GENOMIC DNA]</scope>
    <source>
        <strain evidence="3">CA054A</strain>
    </source>
</reference>
<evidence type="ECO:0000313" key="2">
    <source>
        <dbReference type="EMBL" id="RKG73472.1"/>
    </source>
</evidence>
<sequence>MTRMSSFRKSTLGWLAFALVPLLPVTAFAQGASTPPALEGETCSVTGLMDQIRRGLASRSPAYQRYLRTLLREAAVTLPAAELQAAFEREKDPTMAEHLAAALVARSEREADVGAMQVVAKRALEDRDPAVRSATVRAMRRTGALEKTGDLYERLMRDASPEVRMEAATNLSEDNQFVYAGQLGSATDTAVAAAAASRDPKATAKILGTLNTEKLGAEAASQLQGLLRNDSAEVRQSAALALGGVPAEQMGQARESLVSMYRGERDAGVRKALVRSIAQLGFAGAVPELQRLRGIDPGMAPEIDAWIRALGTGLQEWELILREKQRLQTAP</sequence>
<protein>
    <submittedName>
        <fullName evidence="2">HEAT repeat domain-containing protein</fullName>
    </submittedName>
</protein>
<name>A0A3A8HQ43_9BACT</name>
<dbReference type="SUPFAM" id="SSF48371">
    <property type="entry name" value="ARM repeat"/>
    <property type="match status" value="1"/>
</dbReference>
<organism evidence="2 3">
    <name type="scientific">Corallococcus terminator</name>
    <dbReference type="NCBI Taxonomy" id="2316733"/>
    <lineage>
        <taxon>Bacteria</taxon>
        <taxon>Pseudomonadati</taxon>
        <taxon>Myxococcota</taxon>
        <taxon>Myxococcia</taxon>
        <taxon>Myxococcales</taxon>
        <taxon>Cystobacterineae</taxon>
        <taxon>Myxococcaceae</taxon>
        <taxon>Corallococcus</taxon>
    </lineage>
</organism>
<dbReference type="Proteomes" id="UP000268094">
    <property type="component" value="Unassembled WGS sequence"/>
</dbReference>
<dbReference type="InterPro" id="IPR011989">
    <property type="entry name" value="ARM-like"/>
</dbReference>